<evidence type="ECO:0000259" key="7">
    <source>
        <dbReference type="PROSITE" id="PS51198"/>
    </source>
</evidence>
<keyword evidence="3 6" id="KW-0347">Helicase</keyword>
<feature type="binding site" evidence="6">
    <location>
        <begin position="31"/>
        <end position="38"/>
    </location>
    <ligand>
        <name>ATP</name>
        <dbReference type="ChEBI" id="CHEBI:30616"/>
    </ligand>
</feature>
<keyword evidence="2 6" id="KW-0378">Hydrolase</keyword>
<evidence type="ECO:0000256" key="6">
    <source>
        <dbReference type="PROSITE-ProRule" id="PRU00560"/>
    </source>
</evidence>
<dbReference type="GO" id="GO:0043138">
    <property type="term" value="F:3'-5' DNA helicase activity"/>
    <property type="evidence" value="ECO:0007669"/>
    <property type="project" value="TreeGrafter"/>
</dbReference>
<keyword evidence="1 6" id="KW-0547">Nucleotide-binding</keyword>
<dbReference type="GO" id="GO:0005524">
    <property type="term" value="F:ATP binding"/>
    <property type="evidence" value="ECO:0007669"/>
    <property type="project" value="UniProtKB-UniRule"/>
</dbReference>
<organism evidence="8 9">
    <name type="scientific">Candidatus Thiodiazotropha endolucinida</name>
    <dbReference type="NCBI Taxonomy" id="1655433"/>
    <lineage>
        <taxon>Bacteria</taxon>
        <taxon>Pseudomonadati</taxon>
        <taxon>Pseudomonadota</taxon>
        <taxon>Gammaproteobacteria</taxon>
        <taxon>Chromatiales</taxon>
        <taxon>Sedimenticolaceae</taxon>
        <taxon>Candidatus Thiodiazotropha</taxon>
    </lineage>
</organism>
<evidence type="ECO:0000256" key="4">
    <source>
        <dbReference type="ARBA" id="ARBA00022840"/>
    </source>
</evidence>
<dbReference type="SUPFAM" id="SSF52540">
    <property type="entry name" value="P-loop containing nucleoside triphosphate hydrolases"/>
    <property type="match status" value="1"/>
</dbReference>
<accession>A0A7Z0VM43</accession>
<dbReference type="PANTHER" id="PTHR11070">
    <property type="entry name" value="UVRD / RECB / PCRA DNA HELICASE FAMILY MEMBER"/>
    <property type="match status" value="1"/>
</dbReference>
<dbReference type="Pfam" id="PF00580">
    <property type="entry name" value="UvrD-helicase"/>
    <property type="match status" value="1"/>
</dbReference>
<reference evidence="8 9" key="1">
    <citation type="submission" date="2016-06" db="EMBL/GenBank/DDBJ databases">
        <title>Genome sequence of endosymbiont of Candidatus Endolucinida thiodiazotropha.</title>
        <authorList>
            <person name="Poehlein A."/>
            <person name="Koenig S."/>
            <person name="Heiden S.E."/>
            <person name="Thuermer A."/>
            <person name="Voget S."/>
            <person name="Daniel R."/>
            <person name="Markert S."/>
            <person name="Gros O."/>
            <person name="Schweder T."/>
        </authorList>
    </citation>
    <scope>NUCLEOTIDE SEQUENCE [LARGE SCALE GENOMIC DNA]</scope>
    <source>
        <strain evidence="8 9">COS</strain>
    </source>
</reference>
<dbReference type="Proteomes" id="UP000094769">
    <property type="component" value="Unassembled WGS sequence"/>
</dbReference>
<sequence>MTEAVTQGDELRETMSACLDLEKPRSFFLYAGAGTGKTRAVVEAMNIFRSRYGTQFRQSGQKVAVITYTNAACDEIRRRIDFDPIFAVSTIHSFAWEQICTYHKDISAWLRVRLAADIAELEERQTKGRAGTKAAVERKVQIESKHNRLQHLDAIKQFTYNPNGENIGKNSLNHAEVIALSAAFLADKPLMRQVLIRKHPVLLIDESQDTQKDLIDAVFALQAKHPDKFCLALFGDTMQRIYADGKVDLEQAVPADWEKPALVVNHRCPKRIVTLLNQIRSEADGAQQEPREDAQEGVLRLFLVNDVDDVDKLKAEAEAAQVMAETASDDDWMNQETIKVLTLEHHMAARRGGFAGFFEPLYRIDRFRTGLLDGTLSGVAFFARQVLPLVEALRSEDRFGVAQVVKEYSPLVSADRLSANEASLEEIRKAGESVESIFSLWDDGTDPVLLDVLKTIAHEGLFGIPDVFAPILSDTDAEEEEAEPVPEDAEDDGNPAIDAWREALSVPFSQLRAYVEYISDRSPFGTHQGIKGLQFPRVMVILDDNEARGFMFSYDKLLGAKALTATDEKNQLEGKDTSVDRTRRLFYVTCSRAEKSLAVVAYTKEADKMAKHMSDLDWFENDEIVRL</sequence>
<dbReference type="InterPro" id="IPR027417">
    <property type="entry name" value="P-loop_NTPase"/>
</dbReference>
<proteinExistence type="predicted"/>
<dbReference type="GO" id="GO:0016787">
    <property type="term" value="F:hydrolase activity"/>
    <property type="evidence" value="ECO:0007669"/>
    <property type="project" value="UniProtKB-UniRule"/>
</dbReference>
<gene>
    <name evidence="8" type="ORF">CODIS_18940</name>
</gene>
<evidence type="ECO:0000256" key="5">
    <source>
        <dbReference type="ARBA" id="ARBA00034923"/>
    </source>
</evidence>
<dbReference type="PANTHER" id="PTHR11070:SF2">
    <property type="entry name" value="ATP-DEPENDENT DNA HELICASE SRS2"/>
    <property type="match status" value="1"/>
</dbReference>
<keyword evidence="9" id="KW-1185">Reference proteome</keyword>
<evidence type="ECO:0000256" key="1">
    <source>
        <dbReference type="ARBA" id="ARBA00022741"/>
    </source>
</evidence>
<evidence type="ECO:0000313" key="8">
    <source>
        <dbReference type="EMBL" id="ODJ87786.1"/>
    </source>
</evidence>
<dbReference type="InterPro" id="IPR014016">
    <property type="entry name" value="UvrD-like_ATP-bd"/>
</dbReference>
<dbReference type="PROSITE" id="PS51198">
    <property type="entry name" value="UVRD_HELICASE_ATP_BIND"/>
    <property type="match status" value="1"/>
</dbReference>
<dbReference type="Gene3D" id="3.40.50.300">
    <property type="entry name" value="P-loop containing nucleotide triphosphate hydrolases"/>
    <property type="match status" value="2"/>
</dbReference>
<evidence type="ECO:0000313" key="9">
    <source>
        <dbReference type="Proteomes" id="UP000094769"/>
    </source>
</evidence>
<keyword evidence="4 6" id="KW-0067">ATP-binding</keyword>
<dbReference type="AlphaFoldDB" id="A0A7Z0VM43"/>
<comment type="caution">
    <text evidence="8">The sequence shown here is derived from an EMBL/GenBank/DDBJ whole genome shotgun (WGS) entry which is preliminary data.</text>
</comment>
<name>A0A7Z0VM43_9GAMM</name>
<evidence type="ECO:0000256" key="2">
    <source>
        <dbReference type="ARBA" id="ARBA00022801"/>
    </source>
</evidence>
<dbReference type="GO" id="GO:0000725">
    <property type="term" value="P:recombinational repair"/>
    <property type="evidence" value="ECO:0007669"/>
    <property type="project" value="TreeGrafter"/>
</dbReference>
<evidence type="ECO:0000256" key="3">
    <source>
        <dbReference type="ARBA" id="ARBA00022806"/>
    </source>
</evidence>
<dbReference type="InterPro" id="IPR000212">
    <property type="entry name" value="DNA_helicase_UvrD/REP"/>
</dbReference>
<dbReference type="EMBL" id="MARB01000009">
    <property type="protein sequence ID" value="ODJ87786.1"/>
    <property type="molecule type" value="Genomic_DNA"/>
</dbReference>
<feature type="domain" description="UvrD-like helicase ATP-binding" evidence="7">
    <location>
        <begin position="10"/>
        <end position="282"/>
    </location>
</feature>
<dbReference type="GO" id="GO:0003677">
    <property type="term" value="F:DNA binding"/>
    <property type="evidence" value="ECO:0007669"/>
    <property type="project" value="InterPro"/>
</dbReference>
<protein>
    <recommendedName>
        <fullName evidence="5">DNA 3'-5' helicase II</fullName>
    </recommendedName>
</protein>